<dbReference type="SUPFAM" id="SSF47413">
    <property type="entry name" value="lambda repressor-like DNA-binding domains"/>
    <property type="match status" value="1"/>
</dbReference>
<dbReference type="EMBL" id="JACCFS010000001">
    <property type="protein sequence ID" value="NYJ35588.1"/>
    <property type="molecule type" value="Genomic_DNA"/>
</dbReference>
<dbReference type="Gene3D" id="3.30.450.180">
    <property type="match status" value="1"/>
</dbReference>
<feature type="domain" description="PAS" evidence="1">
    <location>
        <begin position="113"/>
        <end position="155"/>
    </location>
</feature>
<dbReference type="GO" id="GO:0003677">
    <property type="term" value="F:DNA binding"/>
    <property type="evidence" value="ECO:0007669"/>
    <property type="project" value="InterPro"/>
</dbReference>
<dbReference type="InterPro" id="IPR010982">
    <property type="entry name" value="Lambda_DNA-bd_dom_sf"/>
</dbReference>
<dbReference type="InterPro" id="IPR035965">
    <property type="entry name" value="PAS-like_dom_sf"/>
</dbReference>
<dbReference type="InterPro" id="IPR000014">
    <property type="entry name" value="PAS"/>
</dbReference>
<dbReference type="Pfam" id="PF13560">
    <property type="entry name" value="HTH_31"/>
    <property type="match status" value="1"/>
</dbReference>
<dbReference type="SMART" id="SM00530">
    <property type="entry name" value="HTH_XRE"/>
    <property type="match status" value="1"/>
</dbReference>
<organism evidence="2 3">
    <name type="scientific">Nocardiopsis aegyptia</name>
    <dbReference type="NCBI Taxonomy" id="220378"/>
    <lineage>
        <taxon>Bacteria</taxon>
        <taxon>Bacillati</taxon>
        <taxon>Actinomycetota</taxon>
        <taxon>Actinomycetes</taxon>
        <taxon>Streptosporangiales</taxon>
        <taxon>Nocardiopsidaceae</taxon>
        <taxon>Nocardiopsis</taxon>
    </lineage>
</organism>
<dbReference type="InterPro" id="IPR001387">
    <property type="entry name" value="Cro/C1-type_HTH"/>
</dbReference>
<dbReference type="AlphaFoldDB" id="A0A7Z0ENX4"/>
<gene>
    <name evidence="2" type="ORF">HNR10_003469</name>
</gene>
<dbReference type="PANTHER" id="PTHR35010:SF3">
    <property type="entry name" value="BLL4873 PROTEIN"/>
    <property type="match status" value="1"/>
</dbReference>
<dbReference type="CDD" id="cd00093">
    <property type="entry name" value="HTH_XRE"/>
    <property type="match status" value="1"/>
</dbReference>
<dbReference type="InterPro" id="IPR041413">
    <property type="entry name" value="MLTR_LBD"/>
</dbReference>
<keyword evidence="3" id="KW-1185">Reference proteome</keyword>
<proteinExistence type="predicted"/>
<dbReference type="PROSITE" id="PS50112">
    <property type="entry name" value="PAS"/>
    <property type="match status" value="1"/>
</dbReference>
<dbReference type="Pfam" id="PF17765">
    <property type="entry name" value="MLTR_LBD"/>
    <property type="match status" value="1"/>
</dbReference>
<comment type="caution">
    <text evidence="2">The sequence shown here is derived from an EMBL/GenBank/DDBJ whole genome shotgun (WGS) entry which is preliminary data.</text>
</comment>
<dbReference type="SUPFAM" id="SSF55785">
    <property type="entry name" value="PYP-like sensor domain (PAS domain)"/>
    <property type="match status" value="1"/>
</dbReference>
<evidence type="ECO:0000313" key="2">
    <source>
        <dbReference type="EMBL" id="NYJ35588.1"/>
    </source>
</evidence>
<dbReference type="PANTHER" id="PTHR35010">
    <property type="entry name" value="BLL4672 PROTEIN-RELATED"/>
    <property type="match status" value="1"/>
</dbReference>
<dbReference type="Proteomes" id="UP000572051">
    <property type="component" value="Unassembled WGS sequence"/>
</dbReference>
<name>A0A7Z0ENX4_9ACTN</name>
<reference evidence="2 3" key="1">
    <citation type="submission" date="2020-07" db="EMBL/GenBank/DDBJ databases">
        <title>Sequencing the genomes of 1000 actinobacteria strains.</title>
        <authorList>
            <person name="Klenk H.-P."/>
        </authorList>
    </citation>
    <scope>NUCLEOTIDE SEQUENCE [LARGE SCALE GENOMIC DNA]</scope>
    <source>
        <strain evidence="2 3">DSM 44442</strain>
    </source>
</reference>
<accession>A0A7Z0ENX4</accession>
<evidence type="ECO:0000259" key="1">
    <source>
        <dbReference type="PROSITE" id="PS50112"/>
    </source>
</evidence>
<dbReference type="RefSeq" id="WP_312889316.1">
    <property type="nucleotide sequence ID" value="NZ_JACCFS010000001.1"/>
</dbReference>
<dbReference type="Gene3D" id="1.10.260.40">
    <property type="entry name" value="lambda repressor-like DNA-binding domains"/>
    <property type="match status" value="1"/>
</dbReference>
<protein>
    <submittedName>
        <fullName evidence="2">Transcriptional regulator with XRE-family HTH domain</fullName>
    </submittedName>
</protein>
<evidence type="ECO:0000313" key="3">
    <source>
        <dbReference type="Proteomes" id="UP000572051"/>
    </source>
</evidence>
<sequence length="291" mass="32433">MNITQESTQGRNRQRTELKDFLRTRRARLTPGDVGLPPGGRRRTPGLRREEVAVLAGVGTSWYIQLEQGRDITVSPSVLDAVSRALRLTVVERDHLYRLAGVNPPLVSGPEPDEAELARIVDHWAPSPAHVIDQHWNVIAMNHASETVFGYSRTEGETLNCLVAFFTDPVYRGRHRHWADMAPDLVAEFRRDAARHPDDPGFGRLADRLRRASPEFAELWARHDVVSRPQRLKAVDHPWLGPLRFEHSVLHMPDRPGVRLILNTAGADAATAEALERISAGASGRLPVGAP</sequence>